<gene>
    <name evidence="8" type="ORF">NKR23_g8364</name>
</gene>
<comment type="similarity">
    <text evidence="6">Belongs to the CTF8 family.</text>
</comment>
<comment type="caution">
    <text evidence="8">The sequence shown here is derived from an EMBL/GenBank/DDBJ whole genome shotgun (WGS) entry which is preliminary data.</text>
</comment>
<keyword evidence="5" id="KW-0131">Cell cycle</keyword>
<evidence type="ECO:0000256" key="4">
    <source>
        <dbReference type="ARBA" id="ARBA00023242"/>
    </source>
</evidence>
<dbReference type="InterPro" id="IPR018607">
    <property type="entry name" value="Ctf8"/>
</dbReference>
<evidence type="ECO:0000256" key="2">
    <source>
        <dbReference type="ARBA" id="ARBA00022705"/>
    </source>
</evidence>
<evidence type="ECO:0000256" key="1">
    <source>
        <dbReference type="ARBA" id="ARBA00004123"/>
    </source>
</evidence>
<dbReference type="EMBL" id="JANBVO010000029">
    <property type="protein sequence ID" value="KAJ9138610.1"/>
    <property type="molecule type" value="Genomic_DNA"/>
</dbReference>
<evidence type="ECO:0000313" key="8">
    <source>
        <dbReference type="EMBL" id="KAJ9138610.1"/>
    </source>
</evidence>
<dbReference type="GO" id="GO:0031390">
    <property type="term" value="C:Ctf18 RFC-like complex"/>
    <property type="evidence" value="ECO:0007669"/>
    <property type="project" value="InterPro"/>
</dbReference>
<evidence type="ECO:0000313" key="9">
    <source>
        <dbReference type="Proteomes" id="UP001174694"/>
    </source>
</evidence>
<dbReference type="GO" id="GO:0007064">
    <property type="term" value="P:mitotic sister chromatid cohesion"/>
    <property type="evidence" value="ECO:0007669"/>
    <property type="project" value="InterPro"/>
</dbReference>
<evidence type="ECO:0000256" key="7">
    <source>
        <dbReference type="SAM" id="MobiDB-lite"/>
    </source>
</evidence>
<name>A0AA38RIJ9_9PEZI</name>
<dbReference type="AlphaFoldDB" id="A0AA38RIJ9"/>
<evidence type="ECO:0000256" key="6">
    <source>
        <dbReference type="ARBA" id="ARBA00038447"/>
    </source>
</evidence>
<evidence type="ECO:0008006" key="10">
    <source>
        <dbReference type="Google" id="ProtNLM"/>
    </source>
</evidence>
<dbReference type="Proteomes" id="UP001174694">
    <property type="component" value="Unassembled WGS sequence"/>
</dbReference>
<dbReference type="GO" id="GO:0003677">
    <property type="term" value="F:DNA binding"/>
    <property type="evidence" value="ECO:0007669"/>
    <property type="project" value="UniProtKB-KW"/>
</dbReference>
<protein>
    <recommendedName>
        <fullName evidence="10">Sister chromatid cohesion protein Ctf8</fullName>
    </recommendedName>
</protein>
<feature type="region of interest" description="Disordered" evidence="7">
    <location>
        <begin position="113"/>
        <end position="153"/>
    </location>
</feature>
<evidence type="ECO:0000256" key="3">
    <source>
        <dbReference type="ARBA" id="ARBA00023125"/>
    </source>
</evidence>
<reference evidence="8" key="1">
    <citation type="submission" date="2022-07" db="EMBL/GenBank/DDBJ databases">
        <title>Fungi with potential for degradation of polypropylene.</title>
        <authorList>
            <person name="Gostincar C."/>
        </authorList>
    </citation>
    <scope>NUCLEOTIDE SEQUENCE</scope>
    <source>
        <strain evidence="8">EXF-13308</strain>
    </source>
</reference>
<dbReference type="GO" id="GO:0006260">
    <property type="term" value="P:DNA replication"/>
    <property type="evidence" value="ECO:0007669"/>
    <property type="project" value="UniProtKB-KW"/>
</dbReference>
<keyword evidence="4" id="KW-0539">Nucleus</keyword>
<evidence type="ECO:0000256" key="5">
    <source>
        <dbReference type="ARBA" id="ARBA00023306"/>
    </source>
</evidence>
<organism evidence="8 9">
    <name type="scientific">Pleurostoma richardsiae</name>
    <dbReference type="NCBI Taxonomy" id="41990"/>
    <lineage>
        <taxon>Eukaryota</taxon>
        <taxon>Fungi</taxon>
        <taxon>Dikarya</taxon>
        <taxon>Ascomycota</taxon>
        <taxon>Pezizomycotina</taxon>
        <taxon>Sordariomycetes</taxon>
        <taxon>Sordariomycetidae</taxon>
        <taxon>Calosphaeriales</taxon>
        <taxon>Pleurostomataceae</taxon>
        <taxon>Pleurostoma</taxon>
    </lineage>
</organism>
<keyword evidence="2" id="KW-0235">DNA replication</keyword>
<keyword evidence="3" id="KW-0238">DNA-binding</keyword>
<dbReference type="PANTHER" id="PTHR28605">
    <property type="entry name" value="CTF8, CHROMOSOME TRANSMISSION FIDELITY FACTOR 8 HOMOLOG (S. CEREVISIAE)"/>
    <property type="match status" value="1"/>
</dbReference>
<dbReference type="Pfam" id="PF09696">
    <property type="entry name" value="Ctf8"/>
    <property type="match status" value="1"/>
</dbReference>
<proteinExistence type="inferred from homology"/>
<keyword evidence="9" id="KW-1185">Reference proteome</keyword>
<comment type="subcellular location">
    <subcellularLocation>
        <location evidence="1">Nucleus</location>
    </subcellularLocation>
</comment>
<sequence length="180" mass="19166">MAATSITLHPKRTTTLSIQAANPLPPLLQTPAGLALLELQGTINLPSTDDGEGNGGSQAAPVVPVGRLDFPEYRPDALDPNSKAWMKRVYMYVGQHQRLTGEVKALPRPVAVVRQRRRQRDGSDAEGEEAMGGVEAAGGDGGEEQGAEGRPAEELEVVEIVKYKIVFSQRPEPVGTGTTS</sequence>
<dbReference type="PANTHER" id="PTHR28605:SF1">
    <property type="entry name" value="CHROMOSOME TRANSMISSION FIDELITY FACTOR 8"/>
    <property type="match status" value="1"/>
</dbReference>
<accession>A0AA38RIJ9</accession>